<evidence type="ECO:0000313" key="2">
    <source>
        <dbReference type="EMBL" id="WZW88626.1"/>
    </source>
</evidence>
<organism evidence="2 3">
    <name type="scientific">Ignatzschineria larvae DSM 13226</name>
    <dbReference type="NCBI Taxonomy" id="1111732"/>
    <lineage>
        <taxon>Bacteria</taxon>
        <taxon>Pseudomonadati</taxon>
        <taxon>Pseudomonadota</taxon>
        <taxon>Gammaproteobacteria</taxon>
        <taxon>Cardiobacteriales</taxon>
        <taxon>Ignatzschineriaceae</taxon>
        <taxon>Ignatzschineria</taxon>
    </lineage>
</organism>
<reference evidence="2 3" key="1">
    <citation type="submission" date="2024-03" db="EMBL/GenBank/DDBJ databases">
        <title>Complete Genome Sequence and Annotation of Ignatzschineria larvae DSM 13226.</title>
        <authorList>
            <person name="Cantrell E."/>
            <person name="Burcham Z.M."/>
        </authorList>
    </citation>
    <scope>NUCLEOTIDE SEQUENCE [LARGE SCALE GENOMIC DNA]</scope>
    <source>
        <strain evidence="2 3">DSM 13226</strain>
    </source>
</reference>
<gene>
    <name evidence="2" type="ORF">WMO13_04355</name>
</gene>
<protein>
    <submittedName>
        <fullName evidence="2">Uncharacterized protein</fullName>
    </submittedName>
</protein>
<keyword evidence="1" id="KW-0472">Membrane</keyword>
<dbReference type="EMBL" id="CP150637">
    <property type="protein sequence ID" value="WZW88626.1"/>
    <property type="molecule type" value="Genomic_DNA"/>
</dbReference>
<evidence type="ECO:0000256" key="1">
    <source>
        <dbReference type="SAM" id="Phobius"/>
    </source>
</evidence>
<keyword evidence="3" id="KW-1185">Reference proteome</keyword>
<dbReference type="Proteomes" id="UP001449178">
    <property type="component" value="Chromosome"/>
</dbReference>
<accession>A0ABZ3C2B0</accession>
<dbReference type="RefSeq" id="WP_026878122.1">
    <property type="nucleotide sequence ID" value="NZ_AZOD01000001.1"/>
</dbReference>
<sequence length="135" mass="15765">MNQHNNDNSSKNPRVDKELLHKFLSLQEQSLLNQQREFDLKKQELDLKSCDLENQKQLAHKNLDLLADDLKDQRKYKSKLLWQGIFFGIIFMIFLLVLAYFGKDEIIKMVLTFIVGALSGAGFTRYKANQDQDSQ</sequence>
<feature type="transmembrane region" description="Helical" evidence="1">
    <location>
        <begin position="106"/>
        <end position="126"/>
    </location>
</feature>
<keyword evidence="1" id="KW-1133">Transmembrane helix</keyword>
<proteinExistence type="predicted"/>
<name>A0ABZ3C2B0_9GAMM</name>
<feature type="transmembrane region" description="Helical" evidence="1">
    <location>
        <begin position="80"/>
        <end position="100"/>
    </location>
</feature>
<evidence type="ECO:0000313" key="3">
    <source>
        <dbReference type="Proteomes" id="UP001449178"/>
    </source>
</evidence>
<keyword evidence="1" id="KW-0812">Transmembrane</keyword>